<dbReference type="EMBL" id="BAABAJ010000020">
    <property type="protein sequence ID" value="GAA3934209.1"/>
    <property type="molecule type" value="Genomic_DNA"/>
</dbReference>
<evidence type="ECO:0000256" key="1">
    <source>
        <dbReference type="ARBA" id="ARBA00005564"/>
    </source>
</evidence>
<dbReference type="Proteomes" id="UP001501000">
    <property type="component" value="Unassembled WGS sequence"/>
</dbReference>
<dbReference type="InterPro" id="IPR011048">
    <property type="entry name" value="Haem_d1_sf"/>
</dbReference>
<dbReference type="SUPFAM" id="SSF51004">
    <property type="entry name" value="C-terminal (heme d1) domain of cytochrome cd1-nitrite reductase"/>
    <property type="match status" value="1"/>
</dbReference>
<dbReference type="Gene3D" id="2.130.10.10">
    <property type="entry name" value="YVTN repeat-like/Quinoprotein amine dehydrogenase"/>
    <property type="match status" value="1"/>
</dbReference>
<dbReference type="Pfam" id="PF10282">
    <property type="entry name" value="Lactonase"/>
    <property type="match status" value="1"/>
</dbReference>
<reference evidence="3" key="1">
    <citation type="journal article" date="2019" name="Int. J. Syst. Evol. Microbiol.">
        <title>The Global Catalogue of Microorganisms (GCM) 10K type strain sequencing project: providing services to taxonomists for standard genome sequencing and annotation.</title>
        <authorList>
            <consortium name="The Broad Institute Genomics Platform"/>
            <consortium name="The Broad Institute Genome Sequencing Center for Infectious Disease"/>
            <person name="Wu L."/>
            <person name="Ma J."/>
        </authorList>
    </citation>
    <scope>NUCLEOTIDE SEQUENCE [LARGE SCALE GENOMIC DNA]</scope>
    <source>
        <strain evidence="3">JCM 16956</strain>
    </source>
</reference>
<dbReference type="PANTHER" id="PTHR30344">
    <property type="entry name" value="6-PHOSPHOGLUCONOLACTONASE-RELATED"/>
    <property type="match status" value="1"/>
</dbReference>
<comment type="similarity">
    <text evidence="1">Belongs to the cycloisomerase 2 family.</text>
</comment>
<comment type="caution">
    <text evidence="2">The sequence shown here is derived from an EMBL/GenBank/DDBJ whole genome shotgun (WGS) entry which is preliminary data.</text>
</comment>
<keyword evidence="3" id="KW-1185">Reference proteome</keyword>
<dbReference type="InterPro" id="IPR050282">
    <property type="entry name" value="Cycloisomerase_2"/>
</dbReference>
<protein>
    <submittedName>
        <fullName evidence="2">Lactonase family protein</fullName>
    </submittedName>
</protein>
<dbReference type="InterPro" id="IPR019405">
    <property type="entry name" value="Lactonase_7-beta_prop"/>
</dbReference>
<evidence type="ECO:0000313" key="2">
    <source>
        <dbReference type="EMBL" id="GAA3934209.1"/>
    </source>
</evidence>
<sequence>MVVSAEHGGRGGGRWAYIGSFTAGGGDGITVAEVREEDGALVPRATVATVENPSWLALDPGTGVLYAASDTERGAVAALRAEGERLTPLGPAVEVGGEGPAYVDVVGRRVLTAHYGSGGVGTLPVREDGSLAGPPVVLAHRGSGPDPERQRGPHAHQVLPDPGGRWVLSVDLGTDSVRVCALDRETGALRVHTETALRAGSGPRHLAFHPDGAVVYVLHELEPQMTVCRWEAEAGRLEPLAEVAVDTTGLAAGERAYPSVVSVSPDGRFVRAAVRGSDRVLTFDLTGDAEKPQLVDAVGCGGSWPRDLVTDASGRRVYVVNEWSGDITWFHADPETGRLVRAGAVAVPAAACLVLA</sequence>
<dbReference type="RefSeq" id="WP_345286279.1">
    <property type="nucleotide sequence ID" value="NZ_BAABAJ010000020.1"/>
</dbReference>
<name>A0ABP7N0V8_9ACTN</name>
<evidence type="ECO:0000313" key="3">
    <source>
        <dbReference type="Proteomes" id="UP001501000"/>
    </source>
</evidence>
<accession>A0ABP7N0V8</accession>
<proteinExistence type="inferred from homology"/>
<gene>
    <name evidence="2" type="ORF">GCM10022244_48260</name>
</gene>
<dbReference type="PANTHER" id="PTHR30344:SF1">
    <property type="entry name" value="6-PHOSPHOGLUCONOLACTONASE"/>
    <property type="match status" value="1"/>
</dbReference>
<organism evidence="2 3">
    <name type="scientific">Streptomyces gulbargensis</name>
    <dbReference type="NCBI Taxonomy" id="364901"/>
    <lineage>
        <taxon>Bacteria</taxon>
        <taxon>Bacillati</taxon>
        <taxon>Actinomycetota</taxon>
        <taxon>Actinomycetes</taxon>
        <taxon>Kitasatosporales</taxon>
        <taxon>Streptomycetaceae</taxon>
        <taxon>Streptomyces</taxon>
    </lineage>
</organism>
<dbReference type="InterPro" id="IPR015943">
    <property type="entry name" value="WD40/YVTN_repeat-like_dom_sf"/>
</dbReference>